<dbReference type="OrthoDB" id="6017153at2759"/>
<dbReference type="GO" id="GO:0004643">
    <property type="term" value="F:phosphoribosylaminoimidazolecarboxamide formyltransferase activity"/>
    <property type="evidence" value="ECO:0007669"/>
    <property type="project" value="InterPro"/>
</dbReference>
<dbReference type="InterPro" id="IPR002695">
    <property type="entry name" value="PurH-like"/>
</dbReference>
<name>A0A811KPW1_9BILA</name>
<dbReference type="GO" id="GO:0006189">
    <property type="term" value="P:'de novo' IMP biosynthetic process"/>
    <property type="evidence" value="ECO:0007669"/>
    <property type="project" value="TreeGrafter"/>
</dbReference>
<dbReference type="AlphaFoldDB" id="A0A811KPW1"/>
<keyword evidence="2" id="KW-1185">Reference proteome</keyword>
<proteinExistence type="predicted"/>
<evidence type="ECO:0000313" key="1">
    <source>
        <dbReference type="EMBL" id="CAD5218228.1"/>
    </source>
</evidence>
<comment type="caution">
    <text evidence="1">The sequence shown here is derived from an EMBL/GenBank/DDBJ whole genome shotgun (WGS) entry which is preliminary data.</text>
</comment>
<dbReference type="PANTHER" id="PTHR11692">
    <property type="entry name" value="BIFUNCTIONAL PURINE BIOSYNTHESIS PROTEIN PURH"/>
    <property type="match status" value="1"/>
</dbReference>
<dbReference type="Proteomes" id="UP000614601">
    <property type="component" value="Unassembled WGS sequence"/>
</dbReference>
<dbReference type="InterPro" id="IPR024051">
    <property type="entry name" value="AICAR_Tfase_dup_dom_sf"/>
</dbReference>
<dbReference type="GO" id="GO:0005829">
    <property type="term" value="C:cytosol"/>
    <property type="evidence" value="ECO:0007669"/>
    <property type="project" value="TreeGrafter"/>
</dbReference>
<dbReference type="PANTHER" id="PTHR11692:SF0">
    <property type="entry name" value="BIFUNCTIONAL PURINE BIOSYNTHESIS PROTEIN ATIC"/>
    <property type="match status" value="1"/>
</dbReference>
<evidence type="ECO:0000313" key="2">
    <source>
        <dbReference type="Proteomes" id="UP000614601"/>
    </source>
</evidence>
<dbReference type="SUPFAM" id="SSF53927">
    <property type="entry name" value="Cytidine deaminase-like"/>
    <property type="match status" value="1"/>
</dbReference>
<dbReference type="GO" id="GO:0003937">
    <property type="term" value="F:IMP cyclohydrolase activity"/>
    <property type="evidence" value="ECO:0007669"/>
    <property type="project" value="InterPro"/>
</dbReference>
<dbReference type="Proteomes" id="UP000783686">
    <property type="component" value="Unassembled WGS sequence"/>
</dbReference>
<dbReference type="EMBL" id="CAJFCW020000004">
    <property type="protein sequence ID" value="CAG9109667.1"/>
    <property type="molecule type" value="Genomic_DNA"/>
</dbReference>
<organism evidence="1 2">
    <name type="scientific">Bursaphelenchus okinawaensis</name>
    <dbReference type="NCBI Taxonomy" id="465554"/>
    <lineage>
        <taxon>Eukaryota</taxon>
        <taxon>Metazoa</taxon>
        <taxon>Ecdysozoa</taxon>
        <taxon>Nematoda</taxon>
        <taxon>Chromadorea</taxon>
        <taxon>Rhabditida</taxon>
        <taxon>Tylenchina</taxon>
        <taxon>Tylenchomorpha</taxon>
        <taxon>Aphelenchoidea</taxon>
        <taxon>Aphelenchoididae</taxon>
        <taxon>Bursaphelenchus</taxon>
    </lineage>
</organism>
<accession>A0A811KPW1</accession>
<dbReference type="EMBL" id="CAJFDH010000004">
    <property type="protein sequence ID" value="CAD5218228.1"/>
    <property type="molecule type" value="Genomic_DNA"/>
</dbReference>
<dbReference type="Gene3D" id="3.40.140.20">
    <property type="match status" value="1"/>
</dbReference>
<sequence>MRYECNNKPGRRWLRQHPKILDLPWKANVKRAEKSNAIDQLVSGISDDEESWNTYFSEKVQPFSREERQEWLSQLTDVIVSSDAFFPFRDNIDCAKHFGVKYVASPGGSTRDEDVIQACNEHGMVLIHTGLRLFHH</sequence>
<gene>
    <name evidence="1" type="ORF">BOKJ2_LOCUS7438</name>
</gene>
<dbReference type="InterPro" id="IPR016193">
    <property type="entry name" value="Cytidine_deaminase-like"/>
</dbReference>
<reference evidence="1" key="1">
    <citation type="submission" date="2020-09" db="EMBL/GenBank/DDBJ databases">
        <authorList>
            <person name="Kikuchi T."/>
        </authorList>
    </citation>
    <scope>NUCLEOTIDE SEQUENCE</scope>
    <source>
        <strain evidence="1">SH1</strain>
    </source>
</reference>
<protein>
    <submittedName>
        <fullName evidence="1">Uncharacterized protein</fullName>
    </submittedName>
</protein>